<feature type="transmembrane region" description="Helical" evidence="2">
    <location>
        <begin position="94"/>
        <end position="114"/>
    </location>
</feature>
<evidence type="ECO:0000313" key="3">
    <source>
        <dbReference type="EMBL" id="TMW57221.1"/>
    </source>
</evidence>
<feature type="compositionally biased region" description="Polar residues" evidence="1">
    <location>
        <begin position="18"/>
        <end position="27"/>
    </location>
</feature>
<feature type="transmembrane region" description="Helical" evidence="2">
    <location>
        <begin position="120"/>
        <end position="139"/>
    </location>
</feature>
<gene>
    <name evidence="3" type="ORF">Poli38472_003146</name>
</gene>
<protein>
    <submittedName>
        <fullName evidence="3">Uncharacterized protein</fullName>
    </submittedName>
</protein>
<keyword evidence="2" id="KW-0812">Transmembrane</keyword>
<name>A0A8K1C6B1_PYTOL</name>
<evidence type="ECO:0000256" key="2">
    <source>
        <dbReference type="SAM" id="Phobius"/>
    </source>
</evidence>
<sequence length="319" mass="34951">MKADPSAPSPTGDALYPSFSQPSNGANQYPPVAQPQYGTHPNASVPVAEPVYHYSQSQYLPPNQHPLNPPVAAMYVPPPHSGDYRDEGYCGFTFKLMVFHLMNAILGIGAFSLVTAGLSMSISLVPLCCFGLVIFRVLLHVVRFLAQIDVELYNYISPPGEHVYLSIPERATTYGMEGRRLAASLSSVSPLSLMATIYFLTIKFALGILSCIVVTLAIALPVVEIIGATIDPEDMVINDGDFEHSLHFDTDPFGFVLASVCIFVISLALMHLTARLSRKATRFFCCERFSTYRYVYAPQYSNVQYPMATAAYGSTATYT</sequence>
<dbReference type="AlphaFoldDB" id="A0A8K1C6B1"/>
<comment type="caution">
    <text evidence="3">The sequence shown here is derived from an EMBL/GenBank/DDBJ whole genome shotgun (WGS) entry which is preliminary data.</text>
</comment>
<feature type="transmembrane region" description="Helical" evidence="2">
    <location>
        <begin position="197"/>
        <end position="223"/>
    </location>
</feature>
<evidence type="ECO:0000256" key="1">
    <source>
        <dbReference type="SAM" id="MobiDB-lite"/>
    </source>
</evidence>
<keyword evidence="4" id="KW-1185">Reference proteome</keyword>
<keyword evidence="2" id="KW-1133">Transmembrane helix</keyword>
<dbReference type="Proteomes" id="UP000794436">
    <property type="component" value="Unassembled WGS sequence"/>
</dbReference>
<dbReference type="OrthoDB" id="79466at2759"/>
<keyword evidence="2" id="KW-0472">Membrane</keyword>
<feature type="region of interest" description="Disordered" evidence="1">
    <location>
        <begin position="1"/>
        <end position="35"/>
    </location>
</feature>
<evidence type="ECO:0000313" key="4">
    <source>
        <dbReference type="Proteomes" id="UP000794436"/>
    </source>
</evidence>
<organism evidence="3 4">
    <name type="scientific">Pythium oligandrum</name>
    <name type="common">Mycoparasitic fungus</name>
    <dbReference type="NCBI Taxonomy" id="41045"/>
    <lineage>
        <taxon>Eukaryota</taxon>
        <taxon>Sar</taxon>
        <taxon>Stramenopiles</taxon>
        <taxon>Oomycota</taxon>
        <taxon>Peronosporomycetes</taxon>
        <taxon>Pythiales</taxon>
        <taxon>Pythiaceae</taxon>
        <taxon>Pythium</taxon>
    </lineage>
</organism>
<accession>A0A8K1C6B1</accession>
<reference evidence="3" key="1">
    <citation type="submission" date="2019-03" db="EMBL/GenBank/DDBJ databases">
        <title>Long read genome sequence of the mycoparasitic Pythium oligandrum ATCC 38472 isolated from sugarbeet rhizosphere.</title>
        <authorList>
            <person name="Gaulin E."/>
        </authorList>
    </citation>
    <scope>NUCLEOTIDE SEQUENCE</scope>
    <source>
        <strain evidence="3">ATCC 38472_TT</strain>
    </source>
</reference>
<feature type="transmembrane region" description="Helical" evidence="2">
    <location>
        <begin position="253"/>
        <end position="272"/>
    </location>
</feature>
<proteinExistence type="predicted"/>
<dbReference type="EMBL" id="SPLM01000144">
    <property type="protein sequence ID" value="TMW57221.1"/>
    <property type="molecule type" value="Genomic_DNA"/>
</dbReference>